<organism evidence="1 2">
    <name type="scientific">Dipteronia dyeriana</name>
    <dbReference type="NCBI Taxonomy" id="168575"/>
    <lineage>
        <taxon>Eukaryota</taxon>
        <taxon>Viridiplantae</taxon>
        <taxon>Streptophyta</taxon>
        <taxon>Embryophyta</taxon>
        <taxon>Tracheophyta</taxon>
        <taxon>Spermatophyta</taxon>
        <taxon>Magnoliopsida</taxon>
        <taxon>eudicotyledons</taxon>
        <taxon>Gunneridae</taxon>
        <taxon>Pentapetalae</taxon>
        <taxon>rosids</taxon>
        <taxon>malvids</taxon>
        <taxon>Sapindales</taxon>
        <taxon>Sapindaceae</taxon>
        <taxon>Hippocastanoideae</taxon>
        <taxon>Acereae</taxon>
        <taxon>Dipteronia</taxon>
    </lineage>
</organism>
<evidence type="ECO:0000313" key="2">
    <source>
        <dbReference type="Proteomes" id="UP001280121"/>
    </source>
</evidence>
<keyword evidence="2" id="KW-1185">Reference proteome</keyword>
<sequence>MNFSRSEVATEMSGKRDGLAEDSICVAMNLFGSLERERKAEVVVSRMGQVFDSLTESGHSGSEPRGAGASIGASFGDFWKNDGGVFLVIVIFFFSIVI</sequence>
<accession>A0AAD9TF98</accession>
<reference evidence="1" key="1">
    <citation type="journal article" date="2023" name="Plant J.">
        <title>Genome sequences and population genomics provide insights into the demographic history, inbreeding, and mutation load of two 'living fossil' tree species of Dipteronia.</title>
        <authorList>
            <person name="Feng Y."/>
            <person name="Comes H.P."/>
            <person name="Chen J."/>
            <person name="Zhu S."/>
            <person name="Lu R."/>
            <person name="Zhang X."/>
            <person name="Li P."/>
            <person name="Qiu J."/>
            <person name="Olsen K.M."/>
            <person name="Qiu Y."/>
        </authorList>
    </citation>
    <scope>NUCLEOTIDE SEQUENCE</scope>
    <source>
        <strain evidence="1">KIB01</strain>
    </source>
</reference>
<protein>
    <submittedName>
        <fullName evidence="1">Uncharacterized protein</fullName>
    </submittedName>
</protein>
<dbReference type="EMBL" id="JANJYI010000009">
    <property type="protein sequence ID" value="KAK2634420.1"/>
    <property type="molecule type" value="Genomic_DNA"/>
</dbReference>
<comment type="caution">
    <text evidence="1">The sequence shown here is derived from an EMBL/GenBank/DDBJ whole genome shotgun (WGS) entry which is preliminary data.</text>
</comment>
<dbReference type="AlphaFoldDB" id="A0AAD9TF98"/>
<gene>
    <name evidence="1" type="ORF">Ddye_029212</name>
</gene>
<name>A0AAD9TF98_9ROSI</name>
<evidence type="ECO:0000313" key="1">
    <source>
        <dbReference type="EMBL" id="KAK2634420.1"/>
    </source>
</evidence>
<proteinExistence type="predicted"/>
<dbReference type="Proteomes" id="UP001280121">
    <property type="component" value="Unassembled WGS sequence"/>
</dbReference>